<name>A0A542E150_9MICO</name>
<evidence type="ECO:0000313" key="1">
    <source>
        <dbReference type="EMBL" id="TQJ09067.1"/>
    </source>
</evidence>
<comment type="caution">
    <text evidence="1">The sequence shown here is derived from an EMBL/GenBank/DDBJ whole genome shotgun (WGS) entry which is preliminary data.</text>
</comment>
<dbReference type="Proteomes" id="UP000317893">
    <property type="component" value="Unassembled WGS sequence"/>
</dbReference>
<organism evidence="1 2">
    <name type="scientific">Lapillicoccus jejuensis</name>
    <dbReference type="NCBI Taxonomy" id="402171"/>
    <lineage>
        <taxon>Bacteria</taxon>
        <taxon>Bacillati</taxon>
        <taxon>Actinomycetota</taxon>
        <taxon>Actinomycetes</taxon>
        <taxon>Micrococcales</taxon>
        <taxon>Intrasporangiaceae</taxon>
        <taxon>Lapillicoccus</taxon>
    </lineage>
</organism>
<dbReference type="EMBL" id="VFMN01000001">
    <property type="protein sequence ID" value="TQJ09067.1"/>
    <property type="molecule type" value="Genomic_DNA"/>
</dbReference>
<reference evidence="1 2" key="1">
    <citation type="submission" date="2019-06" db="EMBL/GenBank/DDBJ databases">
        <title>Sequencing the genomes of 1000 actinobacteria strains.</title>
        <authorList>
            <person name="Klenk H.-P."/>
        </authorList>
    </citation>
    <scope>NUCLEOTIDE SEQUENCE [LARGE SCALE GENOMIC DNA]</scope>
    <source>
        <strain evidence="1 2">DSM 18607</strain>
    </source>
</reference>
<dbReference type="RefSeq" id="WP_141848493.1">
    <property type="nucleotide sequence ID" value="NZ_BAAAPR010000005.1"/>
</dbReference>
<dbReference type="AlphaFoldDB" id="A0A542E150"/>
<protein>
    <submittedName>
        <fullName evidence="1">Uncharacterized protein</fullName>
    </submittedName>
</protein>
<accession>A0A542E150</accession>
<evidence type="ECO:0000313" key="2">
    <source>
        <dbReference type="Proteomes" id="UP000317893"/>
    </source>
</evidence>
<keyword evidence="2" id="KW-1185">Reference proteome</keyword>
<gene>
    <name evidence="1" type="ORF">FB458_2172</name>
</gene>
<sequence length="124" mass="13167">MSGDDLGADLARPAAADPLAALQEVRGLELEREGIAMVLAVADLRPGRRLVVEDDAARAEGARLAELFDGYWAGLEAAGFPPADEWPDETGAPHVIDALVVLSDRHLSRRRVPGDETTGERADG</sequence>
<proteinExistence type="predicted"/>